<reference evidence="2" key="1">
    <citation type="journal article" date="2021" name="Sci. Rep.">
        <title>Diploid genomic architecture of Nitzschia inconspicua, an elite biomass production diatom.</title>
        <authorList>
            <person name="Oliver A."/>
            <person name="Podell S."/>
            <person name="Pinowska A."/>
            <person name="Traller J.C."/>
            <person name="Smith S.R."/>
            <person name="McClure R."/>
            <person name="Beliaev A."/>
            <person name="Bohutskyi P."/>
            <person name="Hill E.A."/>
            <person name="Rabines A."/>
            <person name="Zheng H."/>
            <person name="Allen L.Z."/>
            <person name="Kuo A."/>
            <person name="Grigoriev I.V."/>
            <person name="Allen A.E."/>
            <person name="Hazlebeck D."/>
            <person name="Allen E.E."/>
        </authorList>
    </citation>
    <scope>NUCLEOTIDE SEQUENCE</scope>
    <source>
        <strain evidence="2">Hildebrandi</strain>
    </source>
</reference>
<feature type="compositionally biased region" description="Polar residues" evidence="1">
    <location>
        <begin position="88"/>
        <end position="106"/>
    </location>
</feature>
<feature type="compositionally biased region" description="Low complexity" evidence="1">
    <location>
        <begin position="296"/>
        <end position="310"/>
    </location>
</feature>
<keyword evidence="3" id="KW-1185">Reference proteome</keyword>
<evidence type="ECO:0000256" key="1">
    <source>
        <dbReference type="SAM" id="MobiDB-lite"/>
    </source>
</evidence>
<feature type="compositionally biased region" description="Low complexity" evidence="1">
    <location>
        <begin position="66"/>
        <end position="79"/>
    </location>
</feature>
<feature type="region of interest" description="Disordered" evidence="1">
    <location>
        <begin position="287"/>
        <end position="311"/>
    </location>
</feature>
<protein>
    <submittedName>
        <fullName evidence="2">Uncharacterized protein</fullName>
    </submittedName>
</protein>
<accession>A0A9K3KTL4</accession>
<organism evidence="2 3">
    <name type="scientific">Nitzschia inconspicua</name>
    <dbReference type="NCBI Taxonomy" id="303405"/>
    <lineage>
        <taxon>Eukaryota</taxon>
        <taxon>Sar</taxon>
        <taxon>Stramenopiles</taxon>
        <taxon>Ochrophyta</taxon>
        <taxon>Bacillariophyta</taxon>
        <taxon>Bacillariophyceae</taxon>
        <taxon>Bacillariophycidae</taxon>
        <taxon>Bacillariales</taxon>
        <taxon>Bacillariaceae</taxon>
        <taxon>Nitzschia</taxon>
    </lineage>
</organism>
<gene>
    <name evidence="2" type="ORF">IV203_011410</name>
</gene>
<proteinExistence type="predicted"/>
<reference evidence="2" key="2">
    <citation type="submission" date="2021-04" db="EMBL/GenBank/DDBJ databases">
        <authorList>
            <person name="Podell S."/>
        </authorList>
    </citation>
    <scope>NUCLEOTIDE SEQUENCE</scope>
    <source>
        <strain evidence="2">Hildebrandi</strain>
    </source>
</reference>
<dbReference type="Proteomes" id="UP000693970">
    <property type="component" value="Unassembled WGS sequence"/>
</dbReference>
<comment type="caution">
    <text evidence="2">The sequence shown here is derived from an EMBL/GenBank/DDBJ whole genome shotgun (WGS) entry which is preliminary data.</text>
</comment>
<feature type="compositionally biased region" description="Polar residues" evidence="1">
    <location>
        <begin position="35"/>
        <end position="54"/>
    </location>
</feature>
<dbReference type="EMBL" id="JAGRRH010000019">
    <property type="protein sequence ID" value="KAG7348813.1"/>
    <property type="molecule type" value="Genomic_DNA"/>
</dbReference>
<name>A0A9K3KTL4_9STRA</name>
<sequence>MVIKSPKSPNGGGGSRMVSSSSFVAEEESCYVEKPTNNGRNDRTTSLQKITISATARRKSKAFATNRSNNNNNNNNNNKNDNRDNGQKKVTNNKNLKPNAKSNSGGTKKVSFDTVSVYKVLHRSDYTASEKANTWFTGQEFLGIRNAALSFAKSMDSLVGVQKTKAVQNEGRGLERVMKHNLKKHSTRRKRLFAEIAVLRRHGFHRVTPEDLALLFQSYTHVSALEARAMGRDDEVRARDCYSDDDEFMKLFFQLFGGNALLCPSNSAVGVVESTPSVPLPAQTKETRYGEKCGRNRSNSKNTTSSATTNVAAIPLGSKSVEGKRKFRDEISSRLVAARSIR</sequence>
<feature type="region of interest" description="Disordered" evidence="1">
    <location>
        <begin position="1"/>
        <end position="108"/>
    </location>
</feature>
<evidence type="ECO:0000313" key="3">
    <source>
        <dbReference type="Proteomes" id="UP000693970"/>
    </source>
</evidence>
<evidence type="ECO:0000313" key="2">
    <source>
        <dbReference type="EMBL" id="KAG7348813.1"/>
    </source>
</evidence>
<dbReference type="AlphaFoldDB" id="A0A9K3KTL4"/>